<accession>Q0W871</accession>
<dbReference type="GO" id="GO:0016289">
    <property type="term" value="F:acyl-CoA hydrolase activity"/>
    <property type="evidence" value="ECO:0007669"/>
    <property type="project" value="TreeGrafter"/>
</dbReference>
<evidence type="ECO:0000313" key="3">
    <source>
        <dbReference type="EMBL" id="CAJ35422.1"/>
    </source>
</evidence>
<dbReference type="InterPro" id="IPR029069">
    <property type="entry name" value="HotDog_dom_sf"/>
</dbReference>
<dbReference type="Pfam" id="PF03061">
    <property type="entry name" value="4HBT"/>
    <property type="match status" value="1"/>
</dbReference>
<organism evidence="3 4">
    <name type="scientific">Methanocella arvoryzae (strain DSM 22066 / NBRC 105507 / MRE50)</name>
    <dbReference type="NCBI Taxonomy" id="351160"/>
    <lineage>
        <taxon>Archaea</taxon>
        <taxon>Methanobacteriati</taxon>
        <taxon>Methanobacteriota</taxon>
        <taxon>Stenosarchaea group</taxon>
        <taxon>Methanomicrobia</taxon>
        <taxon>Methanocellales</taxon>
        <taxon>Methanocellaceae</taxon>
        <taxon>Methanocella</taxon>
    </lineage>
</organism>
<dbReference type="CDD" id="cd03443">
    <property type="entry name" value="PaaI_thioesterase"/>
    <property type="match status" value="1"/>
</dbReference>
<dbReference type="EMBL" id="AM114193">
    <property type="protein sequence ID" value="CAJ35422.1"/>
    <property type="molecule type" value="Genomic_DNA"/>
</dbReference>
<dbReference type="NCBIfam" id="TIGR00369">
    <property type="entry name" value="unchar_dom_1"/>
    <property type="match status" value="1"/>
</dbReference>
<proteinExistence type="predicted"/>
<dbReference type="STRING" id="351160.LRC474"/>
<dbReference type="InterPro" id="IPR006683">
    <property type="entry name" value="Thioestr_dom"/>
</dbReference>
<dbReference type="SUPFAM" id="SSF54637">
    <property type="entry name" value="Thioesterase/thiol ester dehydrase-isomerase"/>
    <property type="match status" value="1"/>
</dbReference>
<dbReference type="InterPro" id="IPR003736">
    <property type="entry name" value="PAAI_dom"/>
</dbReference>
<gene>
    <name evidence="3" type="primary">paaI</name>
    <name evidence="3" type="ORF">LRC474</name>
</gene>
<dbReference type="PANTHER" id="PTHR42856">
    <property type="entry name" value="ACYL-COENZYME A THIOESTERASE PAAI"/>
    <property type="match status" value="1"/>
</dbReference>
<dbReference type="Proteomes" id="UP000000663">
    <property type="component" value="Chromosome"/>
</dbReference>
<dbReference type="eggNOG" id="arCOG00777">
    <property type="taxonomic scope" value="Archaea"/>
</dbReference>
<dbReference type="AlphaFoldDB" id="Q0W871"/>
<dbReference type="PATRIC" id="fig|351160.9.peg.2820"/>
<evidence type="ECO:0000313" key="4">
    <source>
        <dbReference type="Proteomes" id="UP000000663"/>
    </source>
</evidence>
<protein>
    <submittedName>
        <fullName evidence="3">Phenylacetic acid degradation protein</fullName>
    </submittedName>
</protein>
<evidence type="ECO:0000256" key="1">
    <source>
        <dbReference type="ARBA" id="ARBA00022801"/>
    </source>
</evidence>
<reference evidence="3 4" key="1">
    <citation type="journal article" date="2006" name="Science">
        <title>Genome of rice cluster I archaea -- the key methane producers in the rice rhizosphere.</title>
        <authorList>
            <person name="Erkel C."/>
            <person name="Kube M."/>
            <person name="Reinhardt R."/>
            <person name="Liesack W."/>
        </authorList>
    </citation>
    <scope>NUCLEOTIDE SEQUENCE [LARGE SCALE GENOMIC DNA]</scope>
    <source>
        <strain evidence="4">DSM 22066 / NBRC 105507 / MRE50</strain>
    </source>
</reference>
<dbReference type="Gene3D" id="3.10.129.10">
    <property type="entry name" value="Hotdog Thioesterase"/>
    <property type="match status" value="1"/>
</dbReference>
<dbReference type="InterPro" id="IPR052723">
    <property type="entry name" value="Acyl-CoA_thioesterase_PaaI"/>
</dbReference>
<dbReference type="PANTHER" id="PTHR42856:SF1">
    <property type="entry name" value="ACYL-COENZYME A THIOESTERASE PAAI"/>
    <property type="match status" value="1"/>
</dbReference>
<evidence type="ECO:0000259" key="2">
    <source>
        <dbReference type="Pfam" id="PF03061"/>
    </source>
</evidence>
<dbReference type="KEGG" id="rci:LRC474"/>
<name>Q0W871_METAR</name>
<sequence length="160" mass="17478">MIARNNCYYRCLTIWHRIIMADVAQYFRDNDLFAQHCGIELLEAAGGSSKARMVIQKHHLNGIGTVHGGVIFTLADYAFASACNSHGTVAVAINCSISYVKPSSTGVLTATARETSLGGRIGTYAIDITDENGCLIAIFQGMAYRKKETMDDLIKMKAQH</sequence>
<keyword evidence="1" id="KW-0378">Hydrolase</keyword>
<keyword evidence="4" id="KW-1185">Reference proteome</keyword>
<feature type="domain" description="Thioesterase" evidence="2">
    <location>
        <begin position="64"/>
        <end position="133"/>
    </location>
</feature>